<sequence>MNGRSKLRMNLLRLAVGLGCAFSFSSCVIYGHRERVVRITNRDTGKPVGEVRFRFTHAVPAVHLPKTPEPIDVLLGPNGEAKVRFPVVMGWARVNGASALLHPENIREGGSFELEKQPTVRSERFKTTMVLEIEKPHHP</sequence>
<dbReference type="AlphaFoldDB" id="A0A366HW09"/>
<organism evidence="1 2">
    <name type="scientific">Roseimicrobium gellanilyticum</name>
    <dbReference type="NCBI Taxonomy" id="748857"/>
    <lineage>
        <taxon>Bacteria</taxon>
        <taxon>Pseudomonadati</taxon>
        <taxon>Verrucomicrobiota</taxon>
        <taxon>Verrucomicrobiia</taxon>
        <taxon>Verrucomicrobiales</taxon>
        <taxon>Verrucomicrobiaceae</taxon>
        <taxon>Roseimicrobium</taxon>
    </lineage>
</organism>
<evidence type="ECO:0008006" key="3">
    <source>
        <dbReference type="Google" id="ProtNLM"/>
    </source>
</evidence>
<comment type="caution">
    <text evidence="1">The sequence shown here is derived from an EMBL/GenBank/DDBJ whole genome shotgun (WGS) entry which is preliminary data.</text>
</comment>
<name>A0A366HW09_9BACT</name>
<evidence type="ECO:0000313" key="1">
    <source>
        <dbReference type="EMBL" id="RBP47675.1"/>
    </source>
</evidence>
<dbReference type="EMBL" id="QNRR01000001">
    <property type="protein sequence ID" value="RBP47675.1"/>
    <property type="molecule type" value="Genomic_DNA"/>
</dbReference>
<dbReference type="Proteomes" id="UP000253426">
    <property type="component" value="Unassembled WGS sequence"/>
</dbReference>
<dbReference type="PROSITE" id="PS51257">
    <property type="entry name" value="PROKAR_LIPOPROTEIN"/>
    <property type="match status" value="1"/>
</dbReference>
<proteinExistence type="predicted"/>
<reference evidence="1 2" key="1">
    <citation type="submission" date="2018-06" db="EMBL/GenBank/DDBJ databases">
        <title>Genomic Encyclopedia of Type Strains, Phase IV (KMG-IV): sequencing the most valuable type-strain genomes for metagenomic binning, comparative biology and taxonomic classification.</title>
        <authorList>
            <person name="Goeker M."/>
        </authorList>
    </citation>
    <scope>NUCLEOTIDE SEQUENCE [LARGE SCALE GENOMIC DNA]</scope>
    <source>
        <strain evidence="1 2">DSM 25532</strain>
    </source>
</reference>
<gene>
    <name evidence="1" type="ORF">DES53_101473</name>
</gene>
<accession>A0A366HW09</accession>
<keyword evidence="2" id="KW-1185">Reference proteome</keyword>
<protein>
    <recommendedName>
        <fullName evidence="3">Lipoprotein</fullName>
    </recommendedName>
</protein>
<evidence type="ECO:0000313" key="2">
    <source>
        <dbReference type="Proteomes" id="UP000253426"/>
    </source>
</evidence>